<dbReference type="GO" id="GO:0005829">
    <property type="term" value="C:cytosol"/>
    <property type="evidence" value="ECO:0007669"/>
    <property type="project" value="TreeGrafter"/>
</dbReference>
<dbReference type="Pfam" id="PF03883">
    <property type="entry name" value="H2O2_YaaD"/>
    <property type="match status" value="1"/>
</dbReference>
<dbReference type="OrthoDB" id="3210767at2"/>
<reference evidence="1 2" key="1">
    <citation type="submission" date="2018-03" db="EMBL/GenBank/DDBJ databases">
        <title>Aquarubrobacter algicola gen. nov., sp. nov., a novel actinobacterium isolated from shallow eutrophic lake during the end of cyanobacterial harmful algal blooms.</title>
        <authorList>
            <person name="Chun S.J."/>
        </authorList>
    </citation>
    <scope>NUCLEOTIDE SEQUENCE [LARGE SCALE GENOMIC DNA]</scope>
    <source>
        <strain evidence="1 2">Seoho-28</strain>
    </source>
</reference>
<protein>
    <recommendedName>
        <fullName evidence="3">Peroxide stress protein YaaA</fullName>
    </recommendedName>
</protein>
<evidence type="ECO:0008006" key="3">
    <source>
        <dbReference type="Google" id="ProtNLM"/>
    </source>
</evidence>
<proteinExistence type="predicted"/>
<accession>A0A2T4UGX9</accession>
<keyword evidence="2" id="KW-1185">Reference proteome</keyword>
<name>A0A2T4UGX9_9ACTN</name>
<sequence>MLVLLPPSEGKTAPADGAPVDVAALVHDAELGPVRARVLDALVRLCAGRSRTRALDLLGLSPGLAGELDRNATLRDAPAGPAADVYSGVLYQHLDLGSLTPRARERAAERVLVASALWGVVRLEDRIPAYRLSIGATMPALRRTLAATWKPALTAALPPEDLVVDCRSGGYAAAWKPAGGTLVAVRAFSQAADGTRKPISHMAKATRGDVARLVAQARTDPRSPEDLATLVERSGRTVELARSGRPGAAGAATWTLDVIETA</sequence>
<dbReference type="PANTHER" id="PTHR30283">
    <property type="entry name" value="PEROXIDE STRESS RESPONSE PROTEIN YAAA"/>
    <property type="match status" value="1"/>
</dbReference>
<gene>
    <name evidence="1" type="ORF">C7Y72_01945</name>
</gene>
<dbReference type="RefSeq" id="WP_107566941.1">
    <property type="nucleotide sequence ID" value="NZ_PYYB01000001.1"/>
</dbReference>
<comment type="caution">
    <text evidence="1">The sequence shown here is derived from an EMBL/GenBank/DDBJ whole genome shotgun (WGS) entry which is preliminary data.</text>
</comment>
<dbReference type="PANTHER" id="PTHR30283:SF4">
    <property type="entry name" value="PEROXIDE STRESS RESISTANCE PROTEIN YAAA"/>
    <property type="match status" value="1"/>
</dbReference>
<dbReference type="GO" id="GO:0033194">
    <property type="term" value="P:response to hydroperoxide"/>
    <property type="evidence" value="ECO:0007669"/>
    <property type="project" value="TreeGrafter"/>
</dbReference>
<dbReference type="EMBL" id="PYYB01000001">
    <property type="protein sequence ID" value="PTL58503.1"/>
    <property type="molecule type" value="Genomic_DNA"/>
</dbReference>
<evidence type="ECO:0000313" key="1">
    <source>
        <dbReference type="EMBL" id="PTL58503.1"/>
    </source>
</evidence>
<evidence type="ECO:0000313" key="2">
    <source>
        <dbReference type="Proteomes" id="UP000240739"/>
    </source>
</evidence>
<organism evidence="1 2">
    <name type="scientific">Paraconexibacter algicola</name>
    <dbReference type="NCBI Taxonomy" id="2133960"/>
    <lineage>
        <taxon>Bacteria</taxon>
        <taxon>Bacillati</taxon>
        <taxon>Actinomycetota</taxon>
        <taxon>Thermoleophilia</taxon>
        <taxon>Solirubrobacterales</taxon>
        <taxon>Paraconexibacteraceae</taxon>
        <taxon>Paraconexibacter</taxon>
    </lineage>
</organism>
<dbReference type="InterPro" id="IPR005583">
    <property type="entry name" value="YaaA"/>
</dbReference>
<dbReference type="Proteomes" id="UP000240739">
    <property type="component" value="Unassembled WGS sequence"/>
</dbReference>
<dbReference type="AlphaFoldDB" id="A0A2T4UGX9"/>